<feature type="domain" description="TonB-dependent receptor-like beta-barrel" evidence="11">
    <location>
        <begin position="401"/>
        <end position="940"/>
    </location>
</feature>
<evidence type="ECO:0000313" key="13">
    <source>
        <dbReference type="EMBL" id="OYQ26070.1"/>
    </source>
</evidence>
<evidence type="ECO:0000256" key="3">
    <source>
        <dbReference type="ARBA" id="ARBA00022452"/>
    </source>
</evidence>
<evidence type="ECO:0000259" key="11">
    <source>
        <dbReference type="Pfam" id="PF00593"/>
    </source>
</evidence>
<accession>A0A255YC83</accession>
<evidence type="ECO:0000256" key="10">
    <source>
        <dbReference type="SAM" id="MobiDB-lite"/>
    </source>
</evidence>
<keyword evidence="14" id="KW-1185">Reference proteome</keyword>
<feature type="region of interest" description="Disordered" evidence="10">
    <location>
        <begin position="1"/>
        <end position="23"/>
    </location>
</feature>
<dbReference type="PANTHER" id="PTHR47234:SF2">
    <property type="entry name" value="TONB-DEPENDENT RECEPTOR"/>
    <property type="match status" value="1"/>
</dbReference>
<dbReference type="Gene3D" id="2.40.170.20">
    <property type="entry name" value="TonB-dependent receptor, beta-barrel domain"/>
    <property type="match status" value="1"/>
</dbReference>
<feature type="compositionally biased region" description="Low complexity" evidence="10">
    <location>
        <begin position="1"/>
        <end position="19"/>
    </location>
</feature>
<keyword evidence="3 8" id="KW-1134">Transmembrane beta strand</keyword>
<dbReference type="PANTHER" id="PTHR47234">
    <property type="match status" value="1"/>
</dbReference>
<dbReference type="InterPro" id="IPR037066">
    <property type="entry name" value="Plug_dom_sf"/>
</dbReference>
<evidence type="ECO:0000313" key="14">
    <source>
        <dbReference type="Proteomes" id="UP000216991"/>
    </source>
</evidence>
<dbReference type="Gene3D" id="2.170.130.10">
    <property type="entry name" value="TonB-dependent receptor, plug domain"/>
    <property type="match status" value="1"/>
</dbReference>
<evidence type="ECO:0000256" key="5">
    <source>
        <dbReference type="ARBA" id="ARBA00023077"/>
    </source>
</evidence>
<evidence type="ECO:0000256" key="6">
    <source>
        <dbReference type="ARBA" id="ARBA00023136"/>
    </source>
</evidence>
<comment type="similarity">
    <text evidence="8 9">Belongs to the TonB-dependent receptor family.</text>
</comment>
<proteinExistence type="inferred from homology"/>
<dbReference type="EMBL" id="NOXT01000120">
    <property type="protein sequence ID" value="OYQ26070.1"/>
    <property type="molecule type" value="Genomic_DNA"/>
</dbReference>
<organism evidence="13 14">
    <name type="scientific">Sandarakinorhabdus cyanobacteriorum</name>
    <dbReference type="NCBI Taxonomy" id="1981098"/>
    <lineage>
        <taxon>Bacteria</taxon>
        <taxon>Pseudomonadati</taxon>
        <taxon>Pseudomonadota</taxon>
        <taxon>Alphaproteobacteria</taxon>
        <taxon>Sphingomonadales</taxon>
        <taxon>Sphingosinicellaceae</taxon>
        <taxon>Sandarakinorhabdus</taxon>
    </lineage>
</organism>
<dbReference type="Proteomes" id="UP000216991">
    <property type="component" value="Unassembled WGS sequence"/>
</dbReference>
<keyword evidence="7 8" id="KW-0998">Cell outer membrane</keyword>
<dbReference type="InterPro" id="IPR036942">
    <property type="entry name" value="Beta-barrel_TonB_sf"/>
</dbReference>
<evidence type="ECO:0000256" key="1">
    <source>
        <dbReference type="ARBA" id="ARBA00004571"/>
    </source>
</evidence>
<gene>
    <name evidence="13" type="ORF">CHU93_12850</name>
</gene>
<dbReference type="AlphaFoldDB" id="A0A255YC83"/>
<dbReference type="OrthoDB" id="7051241at2"/>
<keyword evidence="2 8" id="KW-0813">Transport</keyword>
<dbReference type="PROSITE" id="PS52016">
    <property type="entry name" value="TONB_DEPENDENT_REC_3"/>
    <property type="match status" value="1"/>
</dbReference>
<dbReference type="InterPro" id="IPR000531">
    <property type="entry name" value="Beta-barrel_TonB"/>
</dbReference>
<evidence type="ECO:0000256" key="8">
    <source>
        <dbReference type="PROSITE-ProRule" id="PRU01360"/>
    </source>
</evidence>
<evidence type="ECO:0000259" key="12">
    <source>
        <dbReference type="Pfam" id="PF07715"/>
    </source>
</evidence>
<evidence type="ECO:0000256" key="7">
    <source>
        <dbReference type="ARBA" id="ARBA00023237"/>
    </source>
</evidence>
<comment type="caution">
    <text evidence="13">The sequence shown here is derived from an EMBL/GenBank/DDBJ whole genome shotgun (WGS) entry which is preliminary data.</text>
</comment>
<comment type="subcellular location">
    <subcellularLocation>
        <location evidence="1 8">Cell outer membrane</location>
        <topology evidence="1 8">Multi-pass membrane protein</topology>
    </subcellularLocation>
</comment>
<feature type="region of interest" description="Disordered" evidence="10">
    <location>
        <begin position="325"/>
        <end position="348"/>
    </location>
</feature>
<dbReference type="RefSeq" id="WP_094474573.1">
    <property type="nucleotide sequence ID" value="NZ_NOXT01000120.1"/>
</dbReference>
<evidence type="ECO:0000256" key="2">
    <source>
        <dbReference type="ARBA" id="ARBA00022448"/>
    </source>
</evidence>
<keyword evidence="5 9" id="KW-0798">TonB box</keyword>
<evidence type="ECO:0000256" key="4">
    <source>
        <dbReference type="ARBA" id="ARBA00022692"/>
    </source>
</evidence>
<feature type="domain" description="TonB-dependent receptor plug" evidence="12">
    <location>
        <begin position="41"/>
        <end position="156"/>
    </location>
</feature>
<dbReference type="Pfam" id="PF07715">
    <property type="entry name" value="Plug"/>
    <property type="match status" value="1"/>
</dbReference>
<protein>
    <submittedName>
        <fullName evidence="13">TonB-dependent receptor</fullName>
    </submittedName>
</protein>
<name>A0A255YC83_9SPHN</name>
<reference evidence="13 14" key="1">
    <citation type="submission" date="2017-07" db="EMBL/GenBank/DDBJ databases">
        <title>Sandarakinorhabdus cyanobacteriorum sp. nov., a novel bacterium isolated from cyanobacterial aggregates in a eutrophic lake.</title>
        <authorList>
            <person name="Cai H."/>
        </authorList>
    </citation>
    <scope>NUCLEOTIDE SEQUENCE [LARGE SCALE GENOMIC DNA]</scope>
    <source>
        <strain evidence="13 14">TH057</strain>
    </source>
</reference>
<sequence length="975" mass="103645">MWGSAASAQQAAPAAAAQADTEPQEDVEIVVTGSFIRGTREDAAVPIDVFTADDLNKQGVTSPLEFIKQLPSVGASLGDTNQFSTAAQGFQGNGSLNLRGLGPTRTLVLFNGRRTVLAPGDGFADTNLIPIFALANIEVLKDGAAATYGSDAIAGVANFVTRKDFNGAVVQGDFDAIKGSRGNWTLSALVGHTFGKVNVMIGGGWQHRSTLPSFSRDFSRTPYAVNPSAWSASSTPGVFAATYLVNGAPSTTTVLDGGNTACPAVGGVNDLSGLGSGLPICRFSFLPWNNIIEEEDRYQAYAQIDAELSDRTKFHAEFTYAQTDTTVGQSPSFPPIQGPGGSGSTSRFTVSPNNPGVPAFLAQNGLAASTAERPLAAITAVLWRPFGWLGNPSEPVRGAGLGFAENKSYRLSAGFNHEFSDSFRAELFGTWWRSERNAASRDMVGTRLQNALNGLGGPNCNVAANTPGQNGCQWFNPFINAGQPVSIQGRTNPNYVRGAENSPALIDFIQPYSGTRQIEEQLVVDAIFSGETSWDLGGGPIAYAFGFQYRRNEWSSNPLLPISNVNLNPCFREGDRSCVGTPQEGVGPFIFLGVTRPESVRQNVKAVFAEVKVPITDKLEFTGAARYEDYGGSVGSTFNPKGAMRWNPTDWLVLRGSVGTTFRGPLANQVVANQITSLAGIQAAANAFRSVDIFGNPNDLGPETAFTYNVGAVITTSGFTVSADYWSFDVDGRITTTPGQAIASAVVPGTNGLGLANCSSPLASLITFQGGCVQGVTNGNAISRVRTDWVNGPNLKTSGIDLSIDYKTDLGPGKLNVGAQASITLDYTFAAFSVRGVQVLPGYQAKGFTNYFRDPLTVSPLRATGWINYGLPRFNARYQVRYVGGVDDERCVGLANCAVTNFGPTNFGAVVKSFTQHDINFQYDIPMGGVTTQLQFGIDNFTNANPPASRLELSYDPFIGNPLGRVFRFGARVQF</sequence>
<dbReference type="SUPFAM" id="SSF56935">
    <property type="entry name" value="Porins"/>
    <property type="match status" value="1"/>
</dbReference>
<dbReference type="GO" id="GO:0009279">
    <property type="term" value="C:cell outer membrane"/>
    <property type="evidence" value="ECO:0007669"/>
    <property type="project" value="UniProtKB-SubCell"/>
</dbReference>
<dbReference type="InterPro" id="IPR039426">
    <property type="entry name" value="TonB-dep_rcpt-like"/>
</dbReference>
<keyword evidence="13" id="KW-0675">Receptor</keyword>
<keyword evidence="6 8" id="KW-0472">Membrane</keyword>
<dbReference type="Pfam" id="PF00593">
    <property type="entry name" value="TonB_dep_Rec_b-barrel"/>
    <property type="match status" value="1"/>
</dbReference>
<evidence type="ECO:0000256" key="9">
    <source>
        <dbReference type="RuleBase" id="RU003357"/>
    </source>
</evidence>
<keyword evidence="4 8" id="KW-0812">Transmembrane</keyword>
<dbReference type="InterPro" id="IPR012910">
    <property type="entry name" value="Plug_dom"/>
</dbReference>